<proteinExistence type="predicted"/>
<dbReference type="Pfam" id="PF09932">
    <property type="entry name" value="DUF2164"/>
    <property type="match status" value="1"/>
</dbReference>
<dbReference type="AlphaFoldDB" id="A0A1E5LJ02"/>
<name>A0A1E5LJ02_9BACI</name>
<evidence type="ECO:0000313" key="1">
    <source>
        <dbReference type="EMBL" id="OEH94016.1"/>
    </source>
</evidence>
<dbReference type="EMBL" id="MJEH01000006">
    <property type="protein sequence ID" value="OEH94016.1"/>
    <property type="molecule type" value="Genomic_DNA"/>
</dbReference>
<keyword evidence="2" id="KW-1185">Reference proteome</keyword>
<sequence length="76" mass="8901">MNTLSKSIPTNVKHDMLNSIKSYFLNERDEELGDLAAMMILDFFSEEIAPHFYNLGITDAHQYMSEKLEDIFEIQR</sequence>
<gene>
    <name evidence="1" type="ORF">BFG57_10240</name>
</gene>
<evidence type="ECO:0008006" key="3">
    <source>
        <dbReference type="Google" id="ProtNLM"/>
    </source>
</evidence>
<accession>A0A1E5LJ02</accession>
<dbReference type="RefSeq" id="WP_069715984.1">
    <property type="nucleotide sequence ID" value="NZ_MJEH01000006.1"/>
</dbReference>
<comment type="caution">
    <text evidence="1">The sequence shown here is derived from an EMBL/GenBank/DDBJ whole genome shotgun (WGS) entry which is preliminary data.</text>
</comment>
<reference evidence="1 2" key="1">
    <citation type="submission" date="2016-08" db="EMBL/GenBank/DDBJ databases">
        <title>Genome of Bacillus solimangrovi GH2-4.</title>
        <authorList>
            <person name="Lim S."/>
            <person name="Kim B.-C."/>
        </authorList>
    </citation>
    <scope>NUCLEOTIDE SEQUENCE [LARGE SCALE GENOMIC DNA]</scope>
    <source>
        <strain evidence="1 2">GH2-4</strain>
    </source>
</reference>
<dbReference type="Proteomes" id="UP000095209">
    <property type="component" value="Unassembled WGS sequence"/>
</dbReference>
<organism evidence="1 2">
    <name type="scientific">Bacillus solimangrovi</name>
    <dbReference type="NCBI Taxonomy" id="1305675"/>
    <lineage>
        <taxon>Bacteria</taxon>
        <taxon>Bacillati</taxon>
        <taxon>Bacillota</taxon>
        <taxon>Bacilli</taxon>
        <taxon>Bacillales</taxon>
        <taxon>Bacillaceae</taxon>
        <taxon>Bacillus</taxon>
    </lineage>
</organism>
<dbReference type="InterPro" id="IPR018680">
    <property type="entry name" value="DUF2164"/>
</dbReference>
<protein>
    <recommendedName>
        <fullName evidence="3">DUF2164 domain-containing protein</fullName>
    </recommendedName>
</protein>
<dbReference type="OrthoDB" id="573733at2"/>
<evidence type="ECO:0000313" key="2">
    <source>
        <dbReference type="Proteomes" id="UP000095209"/>
    </source>
</evidence>